<evidence type="ECO:0000313" key="9">
    <source>
        <dbReference type="EMBL" id="GFZ76076.1"/>
    </source>
</evidence>
<dbReference type="InterPro" id="IPR020889">
    <property type="entry name" value="LipoPS_assembly_LptD"/>
</dbReference>
<keyword evidence="2 4" id="KW-0472">Membrane</keyword>
<gene>
    <name evidence="4 9" type="primary">lptD</name>
    <name evidence="9" type="ORF">GCM10011403_18790</name>
</gene>
<dbReference type="GO" id="GO:1990351">
    <property type="term" value="C:transporter complex"/>
    <property type="evidence" value="ECO:0007669"/>
    <property type="project" value="TreeGrafter"/>
</dbReference>
<evidence type="ECO:0000256" key="2">
    <source>
        <dbReference type="ARBA" id="ARBA00023136"/>
    </source>
</evidence>
<dbReference type="GO" id="GO:0009279">
    <property type="term" value="C:cell outer membrane"/>
    <property type="evidence" value="ECO:0007669"/>
    <property type="project" value="UniProtKB-SubCell"/>
</dbReference>
<reference evidence="9" key="1">
    <citation type="journal article" date="2014" name="Int. J. Syst. Evol. Microbiol.">
        <title>Complete genome sequence of Corynebacterium casei LMG S-19264T (=DSM 44701T), isolated from a smear-ripened cheese.</title>
        <authorList>
            <consortium name="US DOE Joint Genome Institute (JGI-PGF)"/>
            <person name="Walter F."/>
            <person name="Albersmeier A."/>
            <person name="Kalinowski J."/>
            <person name="Ruckert C."/>
        </authorList>
    </citation>
    <scope>NUCLEOTIDE SEQUENCE</scope>
    <source>
        <strain evidence="9">CGMCC 1.15425</strain>
    </source>
</reference>
<feature type="domain" description="Organic solvent tolerance-like N-terminal" evidence="6">
    <location>
        <begin position="141"/>
        <end position="241"/>
    </location>
</feature>
<dbReference type="Proteomes" id="UP000627715">
    <property type="component" value="Unassembled WGS sequence"/>
</dbReference>
<dbReference type="GO" id="GO:0043165">
    <property type="term" value="P:Gram-negative-bacterium-type cell outer membrane assembly"/>
    <property type="evidence" value="ECO:0007669"/>
    <property type="project" value="UniProtKB-UniRule"/>
</dbReference>
<dbReference type="EMBL" id="BMIY01000007">
    <property type="protein sequence ID" value="GFZ76076.1"/>
    <property type="molecule type" value="Genomic_DNA"/>
</dbReference>
<reference evidence="9" key="2">
    <citation type="submission" date="2020-09" db="EMBL/GenBank/DDBJ databases">
        <authorList>
            <person name="Sun Q."/>
            <person name="Zhou Y."/>
        </authorList>
    </citation>
    <scope>NUCLEOTIDE SEQUENCE</scope>
    <source>
        <strain evidence="9">CGMCC 1.15425</strain>
    </source>
</reference>
<dbReference type="HAMAP" id="MF_01411">
    <property type="entry name" value="LPS_assembly_LptD"/>
    <property type="match status" value="1"/>
</dbReference>
<dbReference type="Pfam" id="PF04453">
    <property type="entry name" value="LptD"/>
    <property type="match status" value="1"/>
</dbReference>
<evidence type="ECO:0000259" key="8">
    <source>
        <dbReference type="Pfam" id="PF19838"/>
    </source>
</evidence>
<dbReference type="Pfam" id="PF03968">
    <property type="entry name" value="LptD_N"/>
    <property type="match status" value="1"/>
</dbReference>
<feature type="domain" description="LptD C-terminal" evidence="7">
    <location>
        <begin position="363"/>
        <end position="761"/>
    </location>
</feature>
<comment type="subunit">
    <text evidence="4">Component of the lipopolysaccharide transport and assembly complex. Interacts with LptE and LptA.</text>
</comment>
<organism evidence="9 10">
    <name type="scientific">Pseudohongiella nitratireducens</name>
    <dbReference type="NCBI Taxonomy" id="1768907"/>
    <lineage>
        <taxon>Bacteria</taxon>
        <taxon>Pseudomonadati</taxon>
        <taxon>Pseudomonadota</taxon>
        <taxon>Gammaproteobacteria</taxon>
        <taxon>Pseudomonadales</taxon>
        <taxon>Pseudohongiellaceae</taxon>
        <taxon>Pseudohongiella</taxon>
    </lineage>
</organism>
<evidence type="ECO:0000313" key="10">
    <source>
        <dbReference type="Proteomes" id="UP000627715"/>
    </source>
</evidence>
<evidence type="ECO:0000256" key="5">
    <source>
        <dbReference type="SAM" id="MobiDB-lite"/>
    </source>
</evidence>
<feature type="domain" description="LPS-assembly protein LptD central" evidence="8">
    <location>
        <begin position="249"/>
        <end position="328"/>
    </location>
</feature>
<comment type="subcellular location">
    <subcellularLocation>
        <location evidence="4">Cell outer membrane</location>
    </subcellularLocation>
</comment>
<feature type="region of interest" description="Disordered" evidence="5">
    <location>
        <begin position="93"/>
        <end position="120"/>
    </location>
</feature>
<proteinExistence type="inferred from homology"/>
<dbReference type="InterPro" id="IPR050218">
    <property type="entry name" value="LptD"/>
</dbReference>
<accession>A0A916VJK2</accession>
<evidence type="ECO:0000256" key="1">
    <source>
        <dbReference type="ARBA" id="ARBA00022729"/>
    </source>
</evidence>
<dbReference type="PANTHER" id="PTHR30189:SF1">
    <property type="entry name" value="LPS-ASSEMBLY PROTEIN LPTD"/>
    <property type="match status" value="1"/>
</dbReference>
<comment type="caution">
    <text evidence="4">Lacks conserved residue(s) required for the propagation of feature annotation.</text>
</comment>
<keyword evidence="10" id="KW-1185">Reference proteome</keyword>
<dbReference type="InterPro" id="IPR045659">
    <property type="entry name" value="LptD_2"/>
</dbReference>
<comment type="caution">
    <text evidence="9">The sequence shown here is derived from an EMBL/GenBank/DDBJ whole genome shotgun (WGS) entry which is preliminary data.</text>
</comment>
<dbReference type="PANTHER" id="PTHR30189">
    <property type="entry name" value="LPS-ASSEMBLY PROTEIN"/>
    <property type="match status" value="1"/>
</dbReference>
<evidence type="ECO:0000256" key="4">
    <source>
        <dbReference type="HAMAP-Rule" id="MF_01411"/>
    </source>
</evidence>
<evidence type="ECO:0000259" key="7">
    <source>
        <dbReference type="Pfam" id="PF04453"/>
    </source>
</evidence>
<dbReference type="OrthoDB" id="9760225at2"/>
<keyword evidence="1 4" id="KW-0732">Signal</keyword>
<sequence length="851" mass="95733">MPRQPKFADRRAEKTMLTYEAIASRKTGRLAVVIAILLAGEMLPNQLLAQPAAATQRTEQLTILLEDWQSRDAMSGEDAQGLRPACCGEFIEPPGLDSAVEPDQADTEIDTESPVRQPEPGQFYVDGSVNVQQGYRSVQASDGAHLNQDTNILTLQGDVIFREPGFLITGNGAELDQNSGNNLVDQAAYVTYETQIHGTASNLAYNSETGMLTMDNGEFSRCEPYDPFWVVRARRLQLDNANGVGYASALTLRIKDVPVFYYPYTLQFPISDQRVSGILPPSLSNSRDNGLDIAVPYYFNLAPHYDATVTPRIMTERGAMVSGEFRYLADWSMNTANLALLPNDSTYDGATTDQIGDDTAPVKQRWFAGFEHEGLIGDNWRSYIDFSAVSDFDYFRDLGSQDLNVESRTHLNKEGVLAWQNTNWQAETRVQRIEILDPYVASIDINKPFDRLPELSVSGDFGGYQGLTYGVDASHVRFDRSLDRSLLSTEQINNGALVSGERNTLEPWVSLPIREPGYFIEPTARYRYADWQLDQQAIGTPGNPDRGVGVFSLDSGLIFDRPLQFNGNEATQTLEPRLYYLFSEREDQQFLPTFDTAQLNFNFNQLFRYDRFSGQDRVGDANQISAAVTTRILDNGSLERARFSIGQIFHFEDRTVSLNSPLQQWQILQPLDTDRSALVMEGSFRPSVNWQLFGDLQWDQENDNIDQGSIALRYHGDANHIVNLAYRYREKADVFLQAPPGLDPVISQTDLSAVWPVNDNWRVFGRWNYDHSNSRNLETFAGVEYSNCCAIMRLVARDWVDEYEFFAQDTRQNQGVFFQLTLLGLGDLTGGSLSNLLTNGIPGFKEYGIDD</sequence>
<protein>
    <recommendedName>
        <fullName evidence="4">LPS-assembly protein LptD</fullName>
    </recommendedName>
</protein>
<dbReference type="Pfam" id="PF19838">
    <property type="entry name" value="LptD_2"/>
    <property type="match status" value="1"/>
</dbReference>
<evidence type="ECO:0000256" key="3">
    <source>
        <dbReference type="ARBA" id="ARBA00023237"/>
    </source>
</evidence>
<dbReference type="GO" id="GO:0015920">
    <property type="term" value="P:lipopolysaccharide transport"/>
    <property type="evidence" value="ECO:0007669"/>
    <property type="project" value="InterPro"/>
</dbReference>
<name>A0A916VJK2_9GAMM</name>
<comment type="similarity">
    <text evidence="4">Belongs to the LptD family.</text>
</comment>
<comment type="function">
    <text evidence="4">Together with LptE, is involved in the assembly of lipopolysaccharide (LPS) at the surface of the outer membrane.</text>
</comment>
<dbReference type="InterPro" id="IPR005653">
    <property type="entry name" value="OstA-like_N"/>
</dbReference>
<dbReference type="InterPro" id="IPR007543">
    <property type="entry name" value="LptD_C"/>
</dbReference>
<dbReference type="RefSeq" id="WP_068810924.1">
    <property type="nucleotide sequence ID" value="NZ_BMIY01000007.1"/>
</dbReference>
<dbReference type="AlphaFoldDB" id="A0A916VJK2"/>
<evidence type="ECO:0000259" key="6">
    <source>
        <dbReference type="Pfam" id="PF03968"/>
    </source>
</evidence>
<keyword evidence="3 4" id="KW-0998">Cell outer membrane</keyword>